<sequence>MNIARFSIKRSTTSWLVVLLLLLGGIVALQQIGRLEDPEFTLKQALVITSYPGATATQVEEEVTYRLENAIQALPYVDHVTSISRPGLSQIQVDVKTTYREYDMPQIWDELRRKVNDIKGSLPPGSGEPIVRDDFADVYGITLAITGAGYSYKDIADYTDFLRRELVLVPGVGKVTVVGEQNERVVVEISRDKLANNGISPQQVVNLLQTQNAVSDAGRVYLDGERIRLHTSGQFADVAALADLMISNPGAAERILLRDVAEVRREYQEIPNHLVRYNGEQALWLGISFAKDVNVVDIGAKIQTRLAELTYAQPVGMEVAAIYDQPAEVDRSVNNFLINLAEAVAIVVVALLLSMGLRSGVLIGSVLLLTVLGSFIFMYLMDIQLQRVSLGALIIALGMLVDNAIVIAEGMLVGIRRGLTRIQAATQVVQQNIWPLLGATIIGVIAFAPIGLSKDASGEYANSLFWVLFISLLLSWFTALSLVPFLGNILFRKDSRARSAQEQPADSDHVYDHWAFHLYKRSLEGFLTWRKLTMLAMLGLLAIALLGFTTIKQSFFPPSTTPIAYVDLWYPQGSDIRATERQVRQLEHYLLERHGETGELSFVASTIGQGAPRFTLTYMVEKAFESYAQLIIRGRDKEALKIVLNDLAGYIDLQQPDLEYKFKPVEMGPTQKAKIEARFSGPDPLVLRQLAEQARTILVNEPSAQFVRDDWRQRTKVLQPQFNEASARRLGITKADVDAVLQRNFSGQTVGVFRDGTELLPIIVRAPVAERLAIGDWRQMQVYSNALQQYVPLAQVVSDFELASEDDLILRRDRKRTLTVMADPDLFGDETAAQVFAKVREPIEAIPLPLGYQLQWGGEFEASNKARGAIFTALPLAFLVMFIITVLLFSSIRQAGVLWTTVPLSVIGVTLGLSLTGQPFGFMALLGFLSLSGMLIKNGVVLLEQIEAERAAGKSPYQGLVDAAVSRVRPVSMTAVTTIVGMIPLLFDDFFVSMAVVIMFGLGFATLLTLIVVPVMYAMVMRVRR</sequence>
<feature type="transmembrane region" description="Helical" evidence="1">
    <location>
        <begin position="869"/>
        <end position="889"/>
    </location>
</feature>
<dbReference type="InterPro" id="IPR027463">
    <property type="entry name" value="AcrB_DN_DC_subdom"/>
</dbReference>
<keyword evidence="3" id="KW-1185">Reference proteome</keyword>
<dbReference type="AlphaFoldDB" id="A0A432ZL72"/>
<dbReference type="RefSeq" id="WP_126827421.1">
    <property type="nucleotide sequence ID" value="NZ_PIQG01000002.1"/>
</dbReference>
<feature type="transmembrane region" description="Helical" evidence="1">
    <location>
        <begin position="464"/>
        <end position="491"/>
    </location>
</feature>
<keyword evidence="1" id="KW-0472">Membrane</keyword>
<feature type="transmembrane region" description="Helical" evidence="1">
    <location>
        <begin position="921"/>
        <end position="943"/>
    </location>
</feature>
<proteinExistence type="predicted"/>
<name>A0A432ZL72_9GAMM</name>
<dbReference type="SUPFAM" id="SSF82866">
    <property type="entry name" value="Multidrug efflux transporter AcrB transmembrane domain"/>
    <property type="match status" value="2"/>
</dbReference>
<feature type="transmembrane region" description="Helical" evidence="1">
    <location>
        <begin position="532"/>
        <end position="551"/>
    </location>
</feature>
<dbReference type="GO" id="GO:0005886">
    <property type="term" value="C:plasma membrane"/>
    <property type="evidence" value="ECO:0007669"/>
    <property type="project" value="TreeGrafter"/>
</dbReference>
<dbReference type="Gene3D" id="3.30.70.1320">
    <property type="entry name" value="Multidrug efflux transporter AcrB pore domain like"/>
    <property type="match status" value="1"/>
</dbReference>
<feature type="transmembrane region" description="Helical" evidence="1">
    <location>
        <begin position="336"/>
        <end position="353"/>
    </location>
</feature>
<dbReference type="Proteomes" id="UP000288279">
    <property type="component" value="Unassembled WGS sequence"/>
</dbReference>
<evidence type="ECO:0000313" key="2">
    <source>
        <dbReference type="EMBL" id="RUO78726.1"/>
    </source>
</evidence>
<gene>
    <name evidence="2" type="ORF">CWI83_05625</name>
</gene>
<keyword evidence="1" id="KW-0812">Transmembrane</keyword>
<dbReference type="Gene3D" id="3.30.70.1440">
    <property type="entry name" value="Multidrug efflux transporter AcrB pore domain"/>
    <property type="match status" value="1"/>
</dbReference>
<dbReference type="InterPro" id="IPR001036">
    <property type="entry name" value="Acrflvin-R"/>
</dbReference>
<dbReference type="PANTHER" id="PTHR32063">
    <property type="match status" value="1"/>
</dbReference>
<dbReference type="Gene3D" id="3.30.2090.10">
    <property type="entry name" value="Multidrug efflux transporter AcrB TolC docking domain, DN and DC subdomains"/>
    <property type="match status" value="2"/>
</dbReference>
<comment type="caution">
    <text evidence="2">The sequence shown here is derived from an EMBL/GenBank/DDBJ whole genome shotgun (WGS) entry which is preliminary data.</text>
</comment>
<dbReference type="Gene3D" id="3.30.70.1430">
    <property type="entry name" value="Multidrug efflux transporter AcrB pore domain"/>
    <property type="match status" value="2"/>
</dbReference>
<protein>
    <submittedName>
        <fullName evidence="2">MFS transporter</fullName>
    </submittedName>
</protein>
<feature type="transmembrane region" description="Helical" evidence="1">
    <location>
        <begin position="433"/>
        <end position="452"/>
    </location>
</feature>
<dbReference type="Gene3D" id="1.20.1640.10">
    <property type="entry name" value="Multidrug efflux transporter AcrB transmembrane domain"/>
    <property type="match status" value="2"/>
</dbReference>
<reference evidence="2 3" key="1">
    <citation type="journal article" date="2011" name="Front. Microbiol.">
        <title>Genomic signatures of strain selection and enhancement in Bacillus atrophaeus var. globigii, a historical biowarfare simulant.</title>
        <authorList>
            <person name="Gibbons H.S."/>
            <person name="Broomall S.M."/>
            <person name="McNew L.A."/>
            <person name="Daligault H."/>
            <person name="Chapman C."/>
            <person name="Bruce D."/>
            <person name="Karavis M."/>
            <person name="Krepps M."/>
            <person name="McGregor P.A."/>
            <person name="Hong C."/>
            <person name="Park K.H."/>
            <person name="Akmal A."/>
            <person name="Feldman A."/>
            <person name="Lin J.S."/>
            <person name="Chang W.E."/>
            <person name="Higgs B.W."/>
            <person name="Demirev P."/>
            <person name="Lindquist J."/>
            <person name="Liem A."/>
            <person name="Fochler E."/>
            <person name="Read T.D."/>
            <person name="Tapia R."/>
            <person name="Johnson S."/>
            <person name="Bishop-Lilly K.A."/>
            <person name="Detter C."/>
            <person name="Han C."/>
            <person name="Sozhamannan S."/>
            <person name="Rosenzweig C.N."/>
            <person name="Skowronski E.W."/>
        </authorList>
    </citation>
    <scope>NUCLEOTIDE SEQUENCE [LARGE SCALE GENOMIC DNA]</scope>
    <source>
        <strain evidence="2 3">PIT1</strain>
    </source>
</reference>
<feature type="transmembrane region" description="Helical" evidence="1">
    <location>
        <begin position="392"/>
        <end position="412"/>
    </location>
</feature>
<keyword evidence="1" id="KW-1133">Transmembrane helix</keyword>
<feature type="transmembrane region" description="Helical" evidence="1">
    <location>
        <begin position="896"/>
        <end position="915"/>
    </location>
</feature>
<feature type="transmembrane region" description="Helical" evidence="1">
    <location>
        <begin position="360"/>
        <end position="380"/>
    </location>
</feature>
<dbReference type="PRINTS" id="PR00702">
    <property type="entry name" value="ACRIFLAVINRP"/>
</dbReference>
<dbReference type="OrthoDB" id="9757940at2"/>
<accession>A0A432ZL72</accession>
<evidence type="ECO:0000313" key="3">
    <source>
        <dbReference type="Proteomes" id="UP000288279"/>
    </source>
</evidence>
<dbReference type="GO" id="GO:0042910">
    <property type="term" value="F:xenobiotic transmembrane transporter activity"/>
    <property type="evidence" value="ECO:0007669"/>
    <property type="project" value="TreeGrafter"/>
</dbReference>
<organism evidence="2 3">
    <name type="scientific">Pseudidiomarina taiwanensis</name>
    <dbReference type="NCBI Taxonomy" id="337250"/>
    <lineage>
        <taxon>Bacteria</taxon>
        <taxon>Pseudomonadati</taxon>
        <taxon>Pseudomonadota</taxon>
        <taxon>Gammaproteobacteria</taxon>
        <taxon>Alteromonadales</taxon>
        <taxon>Idiomarinaceae</taxon>
        <taxon>Pseudidiomarina</taxon>
    </lineage>
</organism>
<dbReference type="Pfam" id="PF00873">
    <property type="entry name" value="ACR_tran"/>
    <property type="match status" value="1"/>
</dbReference>
<dbReference type="EMBL" id="PIQG01000002">
    <property type="protein sequence ID" value="RUO78726.1"/>
    <property type="molecule type" value="Genomic_DNA"/>
</dbReference>
<evidence type="ECO:0000256" key="1">
    <source>
        <dbReference type="SAM" id="Phobius"/>
    </source>
</evidence>
<dbReference type="SUPFAM" id="SSF82693">
    <property type="entry name" value="Multidrug efflux transporter AcrB pore domain, PN1, PN2, PC1 and PC2 subdomains"/>
    <property type="match status" value="2"/>
</dbReference>
<dbReference type="SUPFAM" id="SSF82714">
    <property type="entry name" value="Multidrug efflux transporter AcrB TolC docking domain, DN and DC subdomains"/>
    <property type="match status" value="2"/>
</dbReference>
<feature type="transmembrane region" description="Helical" evidence="1">
    <location>
        <begin position="964"/>
        <end position="987"/>
    </location>
</feature>
<feature type="transmembrane region" description="Helical" evidence="1">
    <location>
        <begin position="993"/>
        <end position="1020"/>
    </location>
</feature>
<dbReference type="PANTHER" id="PTHR32063:SF18">
    <property type="entry name" value="CATION EFFLUX SYSTEM PROTEIN"/>
    <property type="match status" value="1"/>
</dbReference>